<dbReference type="SUPFAM" id="SSF54427">
    <property type="entry name" value="NTF2-like"/>
    <property type="match status" value="1"/>
</dbReference>
<name>A0A0F9VU79_9ZZZZ</name>
<dbReference type="Gene3D" id="3.10.450.50">
    <property type="match status" value="1"/>
</dbReference>
<evidence type="ECO:0008006" key="3">
    <source>
        <dbReference type="Google" id="ProtNLM"/>
    </source>
</evidence>
<feature type="transmembrane region" description="Helical" evidence="1">
    <location>
        <begin position="42"/>
        <end position="60"/>
    </location>
</feature>
<dbReference type="InterPro" id="IPR032710">
    <property type="entry name" value="NTF2-like_dom_sf"/>
</dbReference>
<evidence type="ECO:0000256" key="1">
    <source>
        <dbReference type="SAM" id="Phobius"/>
    </source>
</evidence>
<keyword evidence="1" id="KW-0812">Transmembrane</keyword>
<dbReference type="EMBL" id="LAZR01000026">
    <property type="protein sequence ID" value="KKO03488.1"/>
    <property type="molecule type" value="Genomic_DNA"/>
</dbReference>
<organism evidence="2">
    <name type="scientific">marine sediment metagenome</name>
    <dbReference type="NCBI Taxonomy" id="412755"/>
    <lineage>
        <taxon>unclassified sequences</taxon>
        <taxon>metagenomes</taxon>
        <taxon>ecological metagenomes</taxon>
    </lineage>
</organism>
<comment type="caution">
    <text evidence="2">The sequence shown here is derived from an EMBL/GenBank/DDBJ whole genome shotgun (WGS) entry which is preliminary data.</text>
</comment>
<keyword evidence="1" id="KW-0472">Membrane</keyword>
<proteinExistence type="predicted"/>
<feature type="transmembrane region" description="Helical" evidence="1">
    <location>
        <begin position="12"/>
        <end position="30"/>
    </location>
</feature>
<protein>
    <recommendedName>
        <fullName evidence="3">DUF4440 domain-containing protein</fullName>
    </recommendedName>
</protein>
<keyword evidence="1" id="KW-1133">Transmembrane helix</keyword>
<accession>A0A0F9VU79</accession>
<sequence>MQIITRTLFEQPFGFLAMMLVAEIVLAAIWRERRTRGTARLLIVPAALAALVGVLSVLVVTDREQIRQACEQIAADLSAGKTDGLQIVLDDDATIDLGPYGGIGLNKQMTILAAKGAVSRWNIRQIAITKFRVEFGHRAIVDLTTVMTLESPDVGRRRTPLTWRTRWLKRPAGWRIVSISPPKQALGP</sequence>
<reference evidence="2" key="1">
    <citation type="journal article" date="2015" name="Nature">
        <title>Complex archaea that bridge the gap between prokaryotes and eukaryotes.</title>
        <authorList>
            <person name="Spang A."/>
            <person name="Saw J.H."/>
            <person name="Jorgensen S.L."/>
            <person name="Zaremba-Niedzwiedzka K."/>
            <person name="Martijn J."/>
            <person name="Lind A.E."/>
            <person name="van Eijk R."/>
            <person name="Schleper C."/>
            <person name="Guy L."/>
            <person name="Ettema T.J."/>
        </authorList>
    </citation>
    <scope>NUCLEOTIDE SEQUENCE</scope>
</reference>
<dbReference type="AlphaFoldDB" id="A0A0F9VU79"/>
<gene>
    <name evidence="2" type="ORF">LCGC14_0094120</name>
</gene>
<evidence type="ECO:0000313" key="2">
    <source>
        <dbReference type="EMBL" id="KKO03488.1"/>
    </source>
</evidence>